<evidence type="ECO:0000313" key="2">
    <source>
        <dbReference type="Proteomes" id="UP000682739"/>
    </source>
</evidence>
<dbReference type="KEGG" id="psym:J1N51_07740"/>
<dbReference type="AlphaFoldDB" id="A0A975D9B1"/>
<dbReference type="RefSeq" id="WP_208830042.1">
    <property type="nucleotide sequence ID" value="NZ_CP072110.1"/>
</dbReference>
<gene>
    <name evidence="1" type="ORF">J1N51_07740</name>
</gene>
<dbReference type="EMBL" id="CP072110">
    <property type="protein sequence ID" value="QTH62674.1"/>
    <property type="molecule type" value="Genomic_DNA"/>
</dbReference>
<accession>A0A975D9B1</accession>
<name>A0A975D9B1_9GAMM</name>
<dbReference type="Proteomes" id="UP000682739">
    <property type="component" value="Chromosome"/>
</dbReference>
<sequence>MTSKGLGNILYKWILTLLVVVCSTKTYASMQSELVQNSVRLALSMKVSATKSNENSELQSQRLLMSKSGFSIKPINCLTTYPDQACQMNIKVTLPEDLIATPVCLYQNGQRLKCWVPVDRFTFDAEVNIKNRDVFELKDLELINFYRQEVKVSATQNKRRRLRPRWSIF</sequence>
<evidence type="ECO:0000313" key="1">
    <source>
        <dbReference type="EMBL" id="QTH62674.1"/>
    </source>
</evidence>
<protein>
    <submittedName>
        <fullName evidence="1">DUF3019 domain-containing protein</fullName>
    </submittedName>
</protein>
<proteinExistence type="predicted"/>
<reference evidence="1" key="1">
    <citation type="submission" date="2021-03" db="EMBL/GenBank/DDBJ databases">
        <title>Description of Psychrosphaera ytuae sp. nov. isolated from deep sea sediment of South China Sea.</title>
        <authorList>
            <person name="Zhang J."/>
            <person name="Xu X.-D."/>
        </authorList>
    </citation>
    <scope>NUCLEOTIDE SEQUENCE</scope>
    <source>
        <strain evidence="1">MTZ26</strain>
    </source>
</reference>
<dbReference type="Pfam" id="PF11456">
    <property type="entry name" value="DUF3019"/>
    <property type="match status" value="1"/>
</dbReference>
<dbReference type="InterPro" id="IPR021559">
    <property type="entry name" value="DUF3019"/>
</dbReference>
<keyword evidence="2" id="KW-1185">Reference proteome</keyword>
<organism evidence="1 2">
    <name type="scientific">Psychrosphaera ytuae</name>
    <dbReference type="NCBI Taxonomy" id="2820710"/>
    <lineage>
        <taxon>Bacteria</taxon>
        <taxon>Pseudomonadati</taxon>
        <taxon>Pseudomonadota</taxon>
        <taxon>Gammaproteobacteria</taxon>
        <taxon>Alteromonadales</taxon>
        <taxon>Pseudoalteromonadaceae</taxon>
        <taxon>Psychrosphaera</taxon>
    </lineage>
</organism>